<feature type="transmembrane region" description="Helical" evidence="8">
    <location>
        <begin position="394"/>
        <end position="414"/>
    </location>
</feature>
<keyword evidence="3 10" id="KW-0328">Glycosyltransferase</keyword>
<dbReference type="EMBL" id="JAZAQF010000070">
    <property type="protein sequence ID" value="MFG3818366.1"/>
    <property type="molecule type" value="Genomic_DNA"/>
</dbReference>
<feature type="transmembrane region" description="Helical" evidence="8">
    <location>
        <begin position="115"/>
        <end position="131"/>
    </location>
</feature>
<feature type="transmembrane region" description="Helical" evidence="8">
    <location>
        <begin position="218"/>
        <end position="235"/>
    </location>
</feature>
<evidence type="ECO:0000256" key="1">
    <source>
        <dbReference type="ARBA" id="ARBA00004651"/>
    </source>
</evidence>
<feature type="transmembrane region" description="Helical" evidence="8">
    <location>
        <begin position="241"/>
        <end position="258"/>
    </location>
</feature>
<dbReference type="Pfam" id="PF13231">
    <property type="entry name" value="PMT_2"/>
    <property type="match status" value="1"/>
</dbReference>
<feature type="domain" description="Glycosyltransferase RgtA/B/C/D-like" evidence="9">
    <location>
        <begin position="115"/>
        <end position="282"/>
    </location>
</feature>
<gene>
    <name evidence="10" type="ORF">VPK24_12015</name>
</gene>
<dbReference type="InterPro" id="IPR038731">
    <property type="entry name" value="RgtA/B/C-like"/>
</dbReference>
<evidence type="ECO:0000256" key="6">
    <source>
        <dbReference type="ARBA" id="ARBA00022989"/>
    </source>
</evidence>
<dbReference type="InterPro" id="IPR050297">
    <property type="entry name" value="LipidA_mod_glycosyltrf_83"/>
</dbReference>
<dbReference type="Gene3D" id="1.25.40.10">
    <property type="entry name" value="Tetratricopeptide repeat domain"/>
    <property type="match status" value="1"/>
</dbReference>
<keyword evidence="5 8" id="KW-0812">Transmembrane</keyword>
<dbReference type="SUPFAM" id="SSF48452">
    <property type="entry name" value="TPR-like"/>
    <property type="match status" value="1"/>
</dbReference>
<feature type="transmembrane region" description="Helical" evidence="8">
    <location>
        <begin position="185"/>
        <end position="206"/>
    </location>
</feature>
<keyword evidence="4 10" id="KW-0808">Transferase</keyword>
<evidence type="ECO:0000313" key="11">
    <source>
        <dbReference type="Proteomes" id="UP001604335"/>
    </source>
</evidence>
<evidence type="ECO:0000256" key="5">
    <source>
        <dbReference type="ARBA" id="ARBA00022692"/>
    </source>
</evidence>
<accession>A0ABW7CB51</accession>
<comment type="caution">
    <text evidence="10">The sequence shown here is derived from an EMBL/GenBank/DDBJ whole genome shotgun (WGS) entry which is preliminary data.</text>
</comment>
<organism evidence="10 11">
    <name type="scientific">Limnothrix redekei LRLZ20PSL1</name>
    <dbReference type="NCBI Taxonomy" id="3112953"/>
    <lineage>
        <taxon>Bacteria</taxon>
        <taxon>Bacillati</taxon>
        <taxon>Cyanobacteriota</taxon>
        <taxon>Cyanophyceae</taxon>
        <taxon>Pseudanabaenales</taxon>
        <taxon>Pseudanabaenaceae</taxon>
        <taxon>Limnothrix</taxon>
    </lineage>
</organism>
<dbReference type="RefSeq" id="WP_393013693.1">
    <property type="nucleotide sequence ID" value="NZ_JAZAQF010000070.1"/>
</dbReference>
<feature type="transmembrane region" description="Helical" evidence="8">
    <location>
        <begin position="369"/>
        <end position="388"/>
    </location>
</feature>
<feature type="transmembrane region" description="Helical" evidence="8">
    <location>
        <begin position="163"/>
        <end position="179"/>
    </location>
</feature>
<evidence type="ECO:0000313" key="10">
    <source>
        <dbReference type="EMBL" id="MFG3818366.1"/>
    </source>
</evidence>
<evidence type="ECO:0000259" key="9">
    <source>
        <dbReference type="Pfam" id="PF13231"/>
    </source>
</evidence>
<dbReference type="InterPro" id="IPR011990">
    <property type="entry name" value="TPR-like_helical_dom_sf"/>
</dbReference>
<feature type="transmembrane region" description="Helical" evidence="8">
    <location>
        <begin position="265"/>
        <end position="283"/>
    </location>
</feature>
<evidence type="ECO:0000256" key="8">
    <source>
        <dbReference type="SAM" id="Phobius"/>
    </source>
</evidence>
<name>A0ABW7CB51_9CYAN</name>
<dbReference type="EC" id="2.4.-.-" evidence="10"/>
<comment type="subcellular location">
    <subcellularLocation>
        <location evidence="1">Cell membrane</location>
        <topology evidence="1">Multi-pass membrane protein</topology>
    </subcellularLocation>
</comment>
<evidence type="ECO:0000256" key="3">
    <source>
        <dbReference type="ARBA" id="ARBA00022676"/>
    </source>
</evidence>
<protein>
    <submittedName>
        <fullName evidence="10">Glycosyltransferase family 39 protein</fullName>
        <ecNumber evidence="10">2.4.-.-</ecNumber>
    </submittedName>
</protein>
<dbReference type="GO" id="GO:0016757">
    <property type="term" value="F:glycosyltransferase activity"/>
    <property type="evidence" value="ECO:0007669"/>
    <property type="project" value="UniProtKB-KW"/>
</dbReference>
<evidence type="ECO:0000256" key="7">
    <source>
        <dbReference type="ARBA" id="ARBA00023136"/>
    </source>
</evidence>
<reference evidence="11" key="1">
    <citation type="journal article" date="2024" name="Algal Res.">
        <title>Biochemical, toxicological and genomic investigation of a high-biomass producing Limnothrix strain isolated from Italian shallow drinking water reservoir.</title>
        <authorList>
            <person name="Simonazzi M."/>
            <person name="Shishido T.K."/>
            <person name="Delbaje E."/>
            <person name="Wahlsten M."/>
            <person name="Fewer D.P."/>
            <person name="Sivonen K."/>
            <person name="Pezzolesi L."/>
            <person name="Pistocchi R."/>
        </authorList>
    </citation>
    <scope>NUCLEOTIDE SEQUENCE [LARGE SCALE GENOMIC DNA]</scope>
    <source>
        <strain evidence="11">LRLZ20PSL1</strain>
    </source>
</reference>
<sequence>MGQDLGDRAGQLGSGFRVHGFRIHRFHHWFHPNHWQSWWQGRWQGRWQTDWAKLLGLWLLVLLVDRAWFAIDQSAPAWDQAEYLTAALTYADALRDPQWLSGSWWVDFWRLSPKVPPLVAIITVPFLWLFGPTADAATALNSACSLLLLGSVYAIGRRLFDRTTGWWAALLCSVMPGLWRVRLDYLTEFPLVTVVTAAFAALVFWATGGRLGPWRGRLAQWLWAIGLGLLLGAGLLTKQPVVFFLGLPWAGLLTVALWRSRWERVTQGLLVLGIAWIVAAPWYQANWLFVLSGGKRATVDSAIVEGDPALNTLDAWTYYLKLFPQHLSWPLLGLAIAGGCLAFLKYQQQLAWPDRPLPSSPVPKGDRRGWLWTLGFWLGAYLLCSLLVNKDWRYVLPYWPVGAIVLARGWLVWGARVRWSLLGLTVLLSVLSWLPPTAAGVAPLVPGPMRVVQWGPALPHAQVVQAVIDRAPHLQSTVGVLPSTAELNQHNLNFFGAARNFQVYGRQVGTDPQAVAQDARSLDWYLLKTGDQGSMRGRRRREAQAATSQTLRQSSELQLVEHWPVAADSEWQLWQRRSPSVTVAPLANPAPLKLMAQLPERLPPGQVAPVTYRWQGPAAQLQGGLALLTWQREPTPDRPAGRTGWIDDRAIGRGRLMTPLPPSAGQAWEVWDRSAMVLPPDLAPGRYRLWASLLPNDPQLGDRAQPIAIPTEATVVIDPAALAQPAPELDGVAQLRLLGLQLRSGRSGLESVFNTIGRINQYNPNQTYVAQAELTLRYRLSQQPDRLGWRYALGLAQVLDQNTSGAIATFEQITQAEPRNPWAQAYLAVVRLYEFQTDAAWPAIQQALALAPRVPEFHYLKAVAHAQRWELGRAIAELRIGQSLEPAATQSHHPPIGLIPPTS</sequence>
<evidence type="ECO:0000256" key="4">
    <source>
        <dbReference type="ARBA" id="ARBA00022679"/>
    </source>
</evidence>
<keyword evidence="2" id="KW-1003">Cell membrane</keyword>
<dbReference type="Proteomes" id="UP001604335">
    <property type="component" value="Unassembled WGS sequence"/>
</dbReference>
<dbReference type="PANTHER" id="PTHR33908:SF11">
    <property type="entry name" value="MEMBRANE PROTEIN"/>
    <property type="match status" value="1"/>
</dbReference>
<keyword evidence="11" id="KW-1185">Reference proteome</keyword>
<keyword evidence="7 8" id="KW-0472">Membrane</keyword>
<proteinExistence type="predicted"/>
<evidence type="ECO:0000256" key="2">
    <source>
        <dbReference type="ARBA" id="ARBA00022475"/>
    </source>
</evidence>
<feature type="transmembrane region" description="Helical" evidence="8">
    <location>
        <begin position="327"/>
        <end position="346"/>
    </location>
</feature>
<dbReference type="PANTHER" id="PTHR33908">
    <property type="entry name" value="MANNOSYLTRANSFERASE YKCB-RELATED"/>
    <property type="match status" value="1"/>
</dbReference>
<feature type="transmembrane region" description="Helical" evidence="8">
    <location>
        <begin position="137"/>
        <end position="156"/>
    </location>
</feature>
<keyword evidence="6 8" id="KW-1133">Transmembrane helix</keyword>